<evidence type="ECO:0000313" key="5">
    <source>
        <dbReference type="Proteomes" id="UP000257080"/>
    </source>
</evidence>
<dbReference type="SUPFAM" id="SSF52266">
    <property type="entry name" value="SGNH hydrolase"/>
    <property type="match status" value="1"/>
</dbReference>
<evidence type="ECO:0000259" key="3">
    <source>
        <dbReference type="Pfam" id="PF13472"/>
    </source>
</evidence>
<sequence>MDYVALGDSYSSGIGLTPASGVTGCDQSSSNYPHKLAQALKLNLTDVSCAGAAADNVWKTPQTLANGSTVPVQTAALSAKTAIVTITVGGNGLKFTDIAKVCAAKSATGPLYLPALSSFPNCQSYFAFTKNDLAATISGPVATDLAATYAAVKAAAPNAKVFVLGYPSIAPATASGSCFTPLGSANSFPFTDSDTPYLHGIETLLASTVKSQAQAAGFTYVPTFEGSVTHSVCSKKPYVNGVVLDPTTFISELSLHPNSDGMQYLAVAALPGVATREACVLLNLSNFRFCK</sequence>
<gene>
    <name evidence="4" type="ORF">B7R25_04070</name>
</gene>
<dbReference type="GO" id="GO:0019433">
    <property type="term" value="P:triglyceride catabolic process"/>
    <property type="evidence" value="ECO:0007669"/>
    <property type="project" value="TreeGrafter"/>
</dbReference>
<organism evidence="4 5">
    <name type="scientific">Subtercola boreus</name>
    <dbReference type="NCBI Taxonomy" id="120213"/>
    <lineage>
        <taxon>Bacteria</taxon>
        <taxon>Bacillati</taxon>
        <taxon>Actinomycetota</taxon>
        <taxon>Actinomycetes</taxon>
        <taxon>Micrococcales</taxon>
        <taxon>Microbacteriaceae</taxon>
        <taxon>Subtercola</taxon>
    </lineage>
</organism>
<evidence type="ECO:0000256" key="1">
    <source>
        <dbReference type="PIRSR" id="PIRSR637460-1"/>
    </source>
</evidence>
<dbReference type="GO" id="GO:0004806">
    <property type="term" value="F:triacylglycerol lipase activity"/>
    <property type="evidence" value="ECO:0007669"/>
    <property type="project" value="TreeGrafter"/>
</dbReference>
<dbReference type="Proteomes" id="UP000257080">
    <property type="component" value="Unassembled WGS sequence"/>
</dbReference>
<comment type="caution">
    <text evidence="4">The sequence shown here is derived from an EMBL/GenBank/DDBJ whole genome shotgun (WGS) entry which is preliminary data.</text>
</comment>
<evidence type="ECO:0000256" key="2">
    <source>
        <dbReference type="PIRSR" id="PIRSR637460-2"/>
    </source>
</evidence>
<dbReference type="InterPro" id="IPR036514">
    <property type="entry name" value="SGNH_hydro_sf"/>
</dbReference>
<dbReference type="AlphaFoldDB" id="A0A3E0WDA6"/>
<feature type="disulfide bond" evidence="2">
    <location>
        <begin position="178"/>
        <end position="233"/>
    </location>
</feature>
<feature type="disulfide bond" evidence="2">
    <location>
        <begin position="25"/>
        <end position="49"/>
    </location>
</feature>
<feature type="active site" evidence="1">
    <location>
        <position position="256"/>
    </location>
</feature>
<evidence type="ECO:0000313" key="4">
    <source>
        <dbReference type="EMBL" id="RFA28892.1"/>
    </source>
</evidence>
<feature type="domain" description="SGNH hydrolase-type esterase" evidence="3">
    <location>
        <begin position="5"/>
        <end position="263"/>
    </location>
</feature>
<accession>A0A3E0WDA6</accession>
<feature type="disulfide bond" evidence="2">
    <location>
        <begin position="102"/>
        <end position="122"/>
    </location>
</feature>
<dbReference type="CDD" id="cd01823">
    <property type="entry name" value="SEST_like"/>
    <property type="match status" value="1"/>
</dbReference>
<dbReference type="Pfam" id="PF13472">
    <property type="entry name" value="Lipase_GDSL_2"/>
    <property type="match status" value="1"/>
</dbReference>
<proteinExistence type="predicted"/>
<reference evidence="4 5" key="1">
    <citation type="submission" date="2017-04" db="EMBL/GenBank/DDBJ databases">
        <title>Comparative genome analysis of Subtercola boreus.</title>
        <authorList>
            <person name="Cho Y.-J."/>
            <person name="Cho A."/>
            <person name="Kim O.-S."/>
            <person name="Lee J.-I."/>
        </authorList>
    </citation>
    <scope>NUCLEOTIDE SEQUENCE [LARGE SCALE GENOMIC DNA]</scope>
    <source>
        <strain evidence="4 5">P28004</strain>
    </source>
</reference>
<feature type="active site" description="Nucleophile" evidence="1">
    <location>
        <position position="9"/>
    </location>
</feature>
<name>A0A3E0WDA6_9MICO</name>
<dbReference type="PANTHER" id="PTHR37981">
    <property type="entry name" value="LIPASE 2"/>
    <property type="match status" value="1"/>
</dbReference>
<dbReference type="InterPro" id="IPR013830">
    <property type="entry name" value="SGNH_hydro"/>
</dbReference>
<dbReference type="EMBL" id="NBXE01000008">
    <property type="protein sequence ID" value="RFA28892.1"/>
    <property type="molecule type" value="Genomic_DNA"/>
</dbReference>
<dbReference type="InterPro" id="IPR037460">
    <property type="entry name" value="SEST-like"/>
</dbReference>
<keyword evidence="2" id="KW-1015">Disulfide bond</keyword>
<dbReference type="Gene3D" id="3.40.50.1110">
    <property type="entry name" value="SGNH hydrolase"/>
    <property type="match status" value="1"/>
</dbReference>
<protein>
    <recommendedName>
        <fullName evidence="3">SGNH hydrolase-type esterase domain-containing protein</fullName>
    </recommendedName>
</protein>
<dbReference type="PANTHER" id="PTHR37981:SF1">
    <property type="entry name" value="SGNH HYDROLASE-TYPE ESTERASE DOMAIN-CONTAINING PROTEIN"/>
    <property type="match status" value="1"/>
</dbReference>